<comment type="function">
    <text evidence="1">Catalyzes the phosphorylation of riboflavin to FMN followed by the adenylation of FMN to FAD.</text>
</comment>
<evidence type="ECO:0000256" key="9">
    <source>
        <dbReference type="ARBA" id="ARBA00022777"/>
    </source>
</evidence>
<dbReference type="STRING" id="526729.SAMN04324258_3876"/>
<evidence type="ECO:0000313" key="18">
    <source>
        <dbReference type="Proteomes" id="UP000189777"/>
    </source>
</evidence>
<dbReference type="AlphaFoldDB" id="A0A1T5LSJ2"/>
<evidence type="ECO:0000256" key="6">
    <source>
        <dbReference type="ARBA" id="ARBA00022679"/>
    </source>
</evidence>
<dbReference type="FunFam" id="2.40.30.30:FF:000003">
    <property type="entry name" value="Riboflavin biosynthesis protein"/>
    <property type="match status" value="1"/>
</dbReference>
<dbReference type="CDD" id="cd02064">
    <property type="entry name" value="FAD_synthetase_N"/>
    <property type="match status" value="1"/>
</dbReference>
<evidence type="ECO:0000256" key="14">
    <source>
        <dbReference type="ARBA" id="ARBA00049494"/>
    </source>
</evidence>
<dbReference type="UniPathway" id="UPA00276">
    <property type="reaction ID" value="UER00406"/>
</dbReference>
<dbReference type="InterPro" id="IPR015865">
    <property type="entry name" value="Riboflavin_kinase_bac/euk"/>
</dbReference>
<evidence type="ECO:0000256" key="1">
    <source>
        <dbReference type="ARBA" id="ARBA00002121"/>
    </source>
</evidence>
<dbReference type="SUPFAM" id="SSF82114">
    <property type="entry name" value="Riboflavin kinase-like"/>
    <property type="match status" value="1"/>
</dbReference>
<dbReference type="RefSeq" id="WP_079576203.1">
    <property type="nucleotide sequence ID" value="NZ_FUZQ01000007.1"/>
</dbReference>
<comment type="pathway">
    <text evidence="3 15">Cofactor biosynthesis; FMN biosynthesis; FMN from riboflavin (ATP route): step 1/1.</text>
</comment>
<evidence type="ECO:0000256" key="2">
    <source>
        <dbReference type="ARBA" id="ARBA00004726"/>
    </source>
</evidence>
<evidence type="ECO:0000313" key="17">
    <source>
        <dbReference type="EMBL" id="SKC78943.1"/>
    </source>
</evidence>
<dbReference type="PANTHER" id="PTHR22749">
    <property type="entry name" value="RIBOFLAVIN KINASE/FMN ADENYLYLTRANSFERASE"/>
    <property type="match status" value="1"/>
</dbReference>
<keyword evidence="9 15" id="KW-0418">Kinase</keyword>
<comment type="similarity">
    <text evidence="15">Belongs to the ribF family.</text>
</comment>
<accession>A0A1T5LSJ2</accession>
<dbReference type="FunFam" id="3.40.50.620:FF:000021">
    <property type="entry name" value="Riboflavin biosynthesis protein"/>
    <property type="match status" value="1"/>
</dbReference>
<dbReference type="InterPro" id="IPR023468">
    <property type="entry name" value="Riboflavin_kinase"/>
</dbReference>
<dbReference type="GO" id="GO:0008531">
    <property type="term" value="F:riboflavin kinase activity"/>
    <property type="evidence" value="ECO:0007669"/>
    <property type="project" value="UniProtKB-UniRule"/>
</dbReference>
<dbReference type="NCBIfam" id="NF004160">
    <property type="entry name" value="PRK05627.1-3"/>
    <property type="match status" value="1"/>
</dbReference>
<keyword evidence="5 15" id="KW-0288">FMN</keyword>
<dbReference type="SMART" id="SM00904">
    <property type="entry name" value="Flavokinase"/>
    <property type="match status" value="1"/>
</dbReference>
<evidence type="ECO:0000259" key="16">
    <source>
        <dbReference type="SMART" id="SM00904"/>
    </source>
</evidence>
<dbReference type="NCBIfam" id="TIGR00083">
    <property type="entry name" value="ribF"/>
    <property type="match status" value="1"/>
</dbReference>
<keyword evidence="7 15" id="KW-0548">Nucleotidyltransferase</keyword>
<evidence type="ECO:0000256" key="15">
    <source>
        <dbReference type="PIRNR" id="PIRNR004491"/>
    </source>
</evidence>
<dbReference type="InterPro" id="IPR023465">
    <property type="entry name" value="Riboflavin_kinase_dom_sf"/>
</dbReference>
<comment type="catalytic activity">
    <reaction evidence="14 15">
        <text>FMN + ATP + H(+) = FAD + diphosphate</text>
        <dbReference type="Rhea" id="RHEA:17237"/>
        <dbReference type="ChEBI" id="CHEBI:15378"/>
        <dbReference type="ChEBI" id="CHEBI:30616"/>
        <dbReference type="ChEBI" id="CHEBI:33019"/>
        <dbReference type="ChEBI" id="CHEBI:57692"/>
        <dbReference type="ChEBI" id="CHEBI:58210"/>
        <dbReference type="EC" id="2.7.7.2"/>
    </reaction>
</comment>
<evidence type="ECO:0000256" key="8">
    <source>
        <dbReference type="ARBA" id="ARBA00022741"/>
    </source>
</evidence>
<dbReference type="PIRSF" id="PIRSF004491">
    <property type="entry name" value="FAD_Synth"/>
    <property type="match status" value="1"/>
</dbReference>
<dbReference type="Pfam" id="PF01687">
    <property type="entry name" value="Flavokinase"/>
    <property type="match status" value="1"/>
</dbReference>
<keyword evidence="6 15" id="KW-0808">Transferase</keyword>
<reference evidence="17 18" key="1">
    <citation type="submission" date="2017-02" db="EMBL/GenBank/DDBJ databases">
        <authorList>
            <person name="Peterson S.W."/>
        </authorList>
    </citation>
    <scope>NUCLEOTIDE SEQUENCE [LARGE SCALE GENOMIC DNA]</scope>
    <source>
        <strain evidence="17 18">DSM 21481</strain>
    </source>
</reference>
<dbReference type="EC" id="2.7.7.2" evidence="15"/>
<evidence type="ECO:0000256" key="3">
    <source>
        <dbReference type="ARBA" id="ARBA00005201"/>
    </source>
</evidence>
<dbReference type="InterPro" id="IPR014729">
    <property type="entry name" value="Rossmann-like_a/b/a_fold"/>
</dbReference>
<dbReference type="Gene3D" id="2.40.30.30">
    <property type="entry name" value="Riboflavin kinase-like"/>
    <property type="match status" value="1"/>
</dbReference>
<keyword evidence="8 15" id="KW-0547">Nucleotide-binding</keyword>
<keyword evidence="12" id="KW-0511">Multifunctional enzyme</keyword>
<dbReference type="GO" id="GO:0009398">
    <property type="term" value="P:FMN biosynthetic process"/>
    <property type="evidence" value="ECO:0007669"/>
    <property type="project" value="UniProtKB-UniRule"/>
</dbReference>
<dbReference type="InterPro" id="IPR015864">
    <property type="entry name" value="FAD_synthase"/>
</dbReference>
<dbReference type="EMBL" id="FUZQ01000007">
    <property type="protein sequence ID" value="SKC78943.1"/>
    <property type="molecule type" value="Genomic_DNA"/>
</dbReference>
<protein>
    <recommendedName>
        <fullName evidence="15">Riboflavin biosynthesis protein</fullName>
    </recommendedName>
    <domain>
        <recommendedName>
            <fullName evidence="15">Riboflavin kinase</fullName>
            <ecNumber evidence="15">2.7.1.26</ecNumber>
        </recommendedName>
        <alternativeName>
            <fullName evidence="15">Flavokinase</fullName>
        </alternativeName>
    </domain>
    <domain>
        <recommendedName>
            <fullName evidence="15">FMN adenylyltransferase</fullName>
            <ecNumber evidence="15">2.7.7.2</ecNumber>
        </recommendedName>
        <alternativeName>
            <fullName evidence="15">FAD pyrophosphorylase</fullName>
        </alternativeName>
        <alternativeName>
            <fullName evidence="15">FAD synthase</fullName>
        </alternativeName>
    </domain>
</protein>
<evidence type="ECO:0000256" key="10">
    <source>
        <dbReference type="ARBA" id="ARBA00022827"/>
    </source>
</evidence>
<evidence type="ECO:0000256" key="5">
    <source>
        <dbReference type="ARBA" id="ARBA00022643"/>
    </source>
</evidence>
<keyword evidence="10 15" id="KW-0274">FAD</keyword>
<dbReference type="Proteomes" id="UP000189777">
    <property type="component" value="Unassembled WGS sequence"/>
</dbReference>
<organism evidence="17 18">
    <name type="scientific">Krasilnikoviella flava</name>
    <dbReference type="NCBI Taxonomy" id="526729"/>
    <lineage>
        <taxon>Bacteria</taxon>
        <taxon>Bacillati</taxon>
        <taxon>Actinomycetota</taxon>
        <taxon>Actinomycetes</taxon>
        <taxon>Micrococcales</taxon>
        <taxon>Promicromonosporaceae</taxon>
        <taxon>Krasilnikoviella</taxon>
    </lineage>
</organism>
<name>A0A1T5LSJ2_9MICO</name>
<dbReference type="SUPFAM" id="SSF52374">
    <property type="entry name" value="Nucleotidylyl transferase"/>
    <property type="match status" value="1"/>
</dbReference>
<evidence type="ECO:0000256" key="4">
    <source>
        <dbReference type="ARBA" id="ARBA00022630"/>
    </source>
</evidence>
<dbReference type="OrthoDB" id="9803667at2"/>
<dbReference type="Gene3D" id="3.40.50.620">
    <property type="entry name" value="HUPs"/>
    <property type="match status" value="1"/>
</dbReference>
<dbReference type="GO" id="GO:0005524">
    <property type="term" value="F:ATP binding"/>
    <property type="evidence" value="ECO:0007669"/>
    <property type="project" value="UniProtKB-UniRule"/>
</dbReference>
<dbReference type="UniPathway" id="UPA00277">
    <property type="reaction ID" value="UER00407"/>
</dbReference>
<dbReference type="PANTHER" id="PTHR22749:SF6">
    <property type="entry name" value="RIBOFLAVIN KINASE"/>
    <property type="match status" value="1"/>
</dbReference>
<dbReference type="GO" id="GO:0009231">
    <property type="term" value="P:riboflavin biosynthetic process"/>
    <property type="evidence" value="ECO:0007669"/>
    <property type="project" value="InterPro"/>
</dbReference>
<sequence>MQVFTDLDQVPGGFGPSVVTIGNFDGVHRGHQAVLRRLVGLAHADDRSAVALTFDPHPAQVHRPETAPELLTGLRDRLDLMGRAGLDAVLVVPYTLDLAAQTPEEFVTRYLVDGLGARTVVVGHDVRFGKGNAGTLATMVELGGTHGFEVVAVDDVGECAAGSAGARERWSSSAARALLAEGDVAQAAEVLGRPHRVRGTVVHGDARGRELGFPTANLGHAEGMVPADGVYAGRLLRPRLAETRPGDPDADLPAAISVGTNPTFDGVERRVEAYVLDRDDLDLYGETVVLELVERLRPTLRFDGIEPLVEQMHADVARARDILR</sequence>
<dbReference type="Pfam" id="PF06574">
    <property type="entry name" value="FAD_syn"/>
    <property type="match status" value="1"/>
</dbReference>
<keyword evidence="4 15" id="KW-0285">Flavoprotein</keyword>
<dbReference type="GO" id="GO:0003919">
    <property type="term" value="F:FMN adenylyltransferase activity"/>
    <property type="evidence" value="ECO:0007669"/>
    <property type="project" value="UniProtKB-UniRule"/>
</dbReference>
<evidence type="ECO:0000256" key="12">
    <source>
        <dbReference type="ARBA" id="ARBA00023268"/>
    </source>
</evidence>
<proteinExistence type="inferred from homology"/>
<evidence type="ECO:0000256" key="7">
    <source>
        <dbReference type="ARBA" id="ARBA00022695"/>
    </source>
</evidence>
<evidence type="ECO:0000256" key="13">
    <source>
        <dbReference type="ARBA" id="ARBA00047880"/>
    </source>
</evidence>
<gene>
    <name evidence="17" type="ORF">SAMN04324258_3876</name>
</gene>
<comment type="catalytic activity">
    <reaction evidence="13 15">
        <text>riboflavin + ATP = FMN + ADP + H(+)</text>
        <dbReference type="Rhea" id="RHEA:14357"/>
        <dbReference type="ChEBI" id="CHEBI:15378"/>
        <dbReference type="ChEBI" id="CHEBI:30616"/>
        <dbReference type="ChEBI" id="CHEBI:57986"/>
        <dbReference type="ChEBI" id="CHEBI:58210"/>
        <dbReference type="ChEBI" id="CHEBI:456216"/>
        <dbReference type="EC" id="2.7.1.26"/>
    </reaction>
</comment>
<dbReference type="GO" id="GO:0006747">
    <property type="term" value="P:FAD biosynthetic process"/>
    <property type="evidence" value="ECO:0007669"/>
    <property type="project" value="UniProtKB-UniRule"/>
</dbReference>
<dbReference type="InterPro" id="IPR002606">
    <property type="entry name" value="Riboflavin_kinase_bac"/>
</dbReference>
<keyword evidence="18" id="KW-1185">Reference proteome</keyword>
<comment type="pathway">
    <text evidence="2 15">Cofactor biosynthesis; FAD biosynthesis; FAD from FMN: step 1/1.</text>
</comment>
<evidence type="ECO:0000256" key="11">
    <source>
        <dbReference type="ARBA" id="ARBA00022840"/>
    </source>
</evidence>
<feature type="domain" description="Riboflavin kinase" evidence="16">
    <location>
        <begin position="190"/>
        <end position="324"/>
    </location>
</feature>
<dbReference type="EC" id="2.7.1.26" evidence="15"/>
<keyword evidence="11 15" id="KW-0067">ATP-binding</keyword>